<dbReference type="Gene3D" id="3.40.50.2300">
    <property type="match status" value="1"/>
</dbReference>
<dbReference type="GO" id="GO:0043565">
    <property type="term" value="F:sequence-specific DNA binding"/>
    <property type="evidence" value="ECO:0007669"/>
    <property type="project" value="InterPro"/>
</dbReference>
<keyword evidence="2" id="KW-0067">ATP-binding</keyword>
<gene>
    <name evidence="7" type="ORF">MNBD_GAMMA23-441</name>
</gene>
<dbReference type="GO" id="GO:0000160">
    <property type="term" value="P:phosphorelay signal transduction system"/>
    <property type="evidence" value="ECO:0007669"/>
    <property type="project" value="InterPro"/>
</dbReference>
<dbReference type="PANTHER" id="PTHR32071">
    <property type="entry name" value="TRANSCRIPTIONAL REGULATORY PROTEIN"/>
    <property type="match status" value="1"/>
</dbReference>
<dbReference type="Gene3D" id="1.10.8.60">
    <property type="match status" value="1"/>
</dbReference>
<reference evidence="7" key="1">
    <citation type="submission" date="2018-06" db="EMBL/GenBank/DDBJ databases">
        <authorList>
            <person name="Zhirakovskaya E."/>
        </authorList>
    </citation>
    <scope>NUCLEOTIDE SEQUENCE</scope>
</reference>
<organism evidence="7">
    <name type="scientific">hydrothermal vent metagenome</name>
    <dbReference type="NCBI Taxonomy" id="652676"/>
    <lineage>
        <taxon>unclassified sequences</taxon>
        <taxon>metagenomes</taxon>
        <taxon>ecological metagenomes</taxon>
    </lineage>
</organism>
<dbReference type="InterPro" id="IPR058031">
    <property type="entry name" value="AAA_lid_NorR"/>
</dbReference>
<protein>
    <submittedName>
        <fullName evidence="7">Response regulator of zinc sigma-54-dependent two-component system</fullName>
    </submittedName>
</protein>
<feature type="domain" description="Sigma-54 factor interaction" evidence="5">
    <location>
        <begin position="148"/>
        <end position="377"/>
    </location>
</feature>
<dbReference type="PROSITE" id="PS50110">
    <property type="entry name" value="RESPONSE_REGULATORY"/>
    <property type="match status" value="1"/>
</dbReference>
<keyword evidence="1" id="KW-0547">Nucleotide-binding</keyword>
<evidence type="ECO:0000259" key="6">
    <source>
        <dbReference type="PROSITE" id="PS50110"/>
    </source>
</evidence>
<keyword evidence="3" id="KW-0805">Transcription regulation</keyword>
<dbReference type="InterPro" id="IPR002197">
    <property type="entry name" value="HTH_Fis"/>
</dbReference>
<evidence type="ECO:0000313" key="7">
    <source>
        <dbReference type="EMBL" id="VAW95071.1"/>
    </source>
</evidence>
<dbReference type="Gene3D" id="3.40.50.300">
    <property type="entry name" value="P-loop containing nucleotide triphosphate hydrolases"/>
    <property type="match status" value="1"/>
</dbReference>
<dbReference type="PANTHER" id="PTHR32071:SF119">
    <property type="entry name" value="SIGMA L-DEPENDENT TRANSCRIPTIONAL REGULATOR YPLP-RELATED"/>
    <property type="match status" value="1"/>
</dbReference>
<dbReference type="InterPro" id="IPR025944">
    <property type="entry name" value="Sigma_54_int_dom_CS"/>
</dbReference>
<feature type="domain" description="Response regulatory" evidence="6">
    <location>
        <begin position="8"/>
        <end position="123"/>
    </location>
</feature>
<dbReference type="Pfam" id="PF00158">
    <property type="entry name" value="Sigma54_activat"/>
    <property type="match status" value="1"/>
</dbReference>
<dbReference type="Pfam" id="PF25601">
    <property type="entry name" value="AAA_lid_14"/>
    <property type="match status" value="1"/>
</dbReference>
<dbReference type="InterPro" id="IPR002078">
    <property type="entry name" value="Sigma_54_int"/>
</dbReference>
<dbReference type="AlphaFoldDB" id="A0A3B0ZTN5"/>
<dbReference type="CDD" id="cd00009">
    <property type="entry name" value="AAA"/>
    <property type="match status" value="1"/>
</dbReference>
<dbReference type="PROSITE" id="PS50045">
    <property type="entry name" value="SIGMA54_INTERACT_4"/>
    <property type="match status" value="1"/>
</dbReference>
<evidence type="ECO:0000256" key="2">
    <source>
        <dbReference type="ARBA" id="ARBA00022840"/>
    </source>
</evidence>
<evidence type="ECO:0000256" key="3">
    <source>
        <dbReference type="ARBA" id="ARBA00023015"/>
    </source>
</evidence>
<keyword evidence="4" id="KW-0804">Transcription</keyword>
<dbReference type="InterPro" id="IPR001789">
    <property type="entry name" value="Sig_transdc_resp-reg_receiver"/>
</dbReference>
<evidence type="ECO:0000256" key="1">
    <source>
        <dbReference type="ARBA" id="ARBA00022741"/>
    </source>
</evidence>
<evidence type="ECO:0000256" key="4">
    <source>
        <dbReference type="ARBA" id="ARBA00023163"/>
    </source>
</evidence>
<dbReference type="SMART" id="SM00382">
    <property type="entry name" value="AAA"/>
    <property type="match status" value="1"/>
</dbReference>
<proteinExistence type="predicted"/>
<dbReference type="PROSITE" id="PS00688">
    <property type="entry name" value="SIGMA54_INTERACT_3"/>
    <property type="match status" value="1"/>
</dbReference>
<dbReference type="SUPFAM" id="SSF52540">
    <property type="entry name" value="P-loop containing nucleoside triphosphate hydrolases"/>
    <property type="match status" value="1"/>
</dbReference>
<dbReference type="SUPFAM" id="SSF46689">
    <property type="entry name" value="Homeodomain-like"/>
    <property type="match status" value="1"/>
</dbReference>
<evidence type="ECO:0000259" key="5">
    <source>
        <dbReference type="PROSITE" id="PS50045"/>
    </source>
</evidence>
<dbReference type="GO" id="GO:0006355">
    <property type="term" value="P:regulation of DNA-templated transcription"/>
    <property type="evidence" value="ECO:0007669"/>
    <property type="project" value="InterPro"/>
</dbReference>
<dbReference type="EMBL" id="UOFT01000042">
    <property type="protein sequence ID" value="VAW95071.1"/>
    <property type="molecule type" value="Genomic_DNA"/>
</dbReference>
<dbReference type="Pfam" id="PF00072">
    <property type="entry name" value="Response_reg"/>
    <property type="match status" value="1"/>
</dbReference>
<dbReference type="InterPro" id="IPR011006">
    <property type="entry name" value="CheY-like_superfamily"/>
</dbReference>
<sequence>MPTASRPHILFVDDDPKTGELMQRFCADAKISCTIFQQPTSALSAFKETANFDLIVSDLQMPTMSGIELLAEIRTLDTNIPFIILTGYANVDNAIEALRLGASDFLKKPFDMDELLLLIDKTLEYRALEVENTLLKKQLKQVQSIEGLIGQSKSMHDIVTIIKKIADIRCHVIIEGESGTGKELAARAIHTESNFANTPYVVIDCGALTDTLLESELFGHEKGAFTGASNTKQGLLETAKNGTVFLDEIGNMSSAMQAKLLRVIQENQITRVGGLKPINIDVRFIVASNQNLDELVQTGQFRHDLYHRFNVIKFRMPGLRQRKDDIPGLLQYFIQLYASRYHRNVTGFNNSSMQQLIDYHWPGNVRELQNLVERHIALADQPLMQVQSLTTITTGNVLDNDFPELDELERRYILKVLAYFGNNKEQTAQTLGINSSTLWRKLKSYQ</sequence>
<dbReference type="Gene3D" id="1.10.10.60">
    <property type="entry name" value="Homeodomain-like"/>
    <property type="match status" value="1"/>
</dbReference>
<dbReference type="SMART" id="SM00448">
    <property type="entry name" value="REC"/>
    <property type="match status" value="1"/>
</dbReference>
<dbReference type="InterPro" id="IPR003593">
    <property type="entry name" value="AAA+_ATPase"/>
</dbReference>
<name>A0A3B0ZTN5_9ZZZZ</name>
<accession>A0A3B0ZTN5</accession>
<dbReference type="FunFam" id="3.40.50.300:FF:000006">
    <property type="entry name" value="DNA-binding transcriptional regulator NtrC"/>
    <property type="match status" value="1"/>
</dbReference>
<dbReference type="InterPro" id="IPR009057">
    <property type="entry name" value="Homeodomain-like_sf"/>
</dbReference>
<dbReference type="Pfam" id="PF02954">
    <property type="entry name" value="HTH_8"/>
    <property type="match status" value="1"/>
</dbReference>
<dbReference type="InterPro" id="IPR027417">
    <property type="entry name" value="P-loop_NTPase"/>
</dbReference>
<dbReference type="GO" id="GO:0005524">
    <property type="term" value="F:ATP binding"/>
    <property type="evidence" value="ECO:0007669"/>
    <property type="project" value="UniProtKB-KW"/>
</dbReference>
<dbReference type="SUPFAM" id="SSF52172">
    <property type="entry name" value="CheY-like"/>
    <property type="match status" value="1"/>
</dbReference>